<dbReference type="InterPro" id="IPR010512">
    <property type="entry name" value="DUF1091"/>
</dbReference>
<evidence type="ECO:0000313" key="1">
    <source>
        <dbReference type="EnsemblMetazoa" id="AATE001901-PA.1"/>
    </source>
</evidence>
<name>A0A182IMF7_ANOAO</name>
<accession>A0A182IMF7</accession>
<sequence length="132" mass="14559">MAVGAVAHWTIYKIDFVGMKHTFINGHGSLCKIIASDEVIYPSLLETSTLPPQNSCPFPKGNYTIYDYIADEEKLPAALPLSEWQVELTLTLDAKICGGFRPYQKPIPTEGADGRTSETYPTAPLASRPRRS</sequence>
<protein>
    <recommendedName>
        <fullName evidence="2">MD-2-related lipid-recognition domain-containing protein</fullName>
    </recommendedName>
</protein>
<dbReference type="AlphaFoldDB" id="A0A182IMF7"/>
<dbReference type="VEuPathDB" id="VectorBase:AATE001901"/>
<dbReference type="Pfam" id="PF06477">
    <property type="entry name" value="DUF1091"/>
    <property type="match status" value="1"/>
</dbReference>
<proteinExistence type="predicted"/>
<reference evidence="1" key="1">
    <citation type="submission" date="2022-08" db="UniProtKB">
        <authorList>
            <consortium name="EnsemblMetazoa"/>
        </authorList>
    </citation>
    <scope>IDENTIFICATION</scope>
    <source>
        <strain evidence="1">EBRO</strain>
    </source>
</reference>
<dbReference type="EnsemblMetazoa" id="AATE001901-RA">
    <property type="protein sequence ID" value="AATE001901-PA.1"/>
    <property type="gene ID" value="AATE001901"/>
</dbReference>
<organism evidence="1">
    <name type="scientific">Anopheles atroparvus</name>
    <name type="common">European mosquito</name>
    <dbReference type="NCBI Taxonomy" id="41427"/>
    <lineage>
        <taxon>Eukaryota</taxon>
        <taxon>Metazoa</taxon>
        <taxon>Ecdysozoa</taxon>
        <taxon>Arthropoda</taxon>
        <taxon>Hexapoda</taxon>
        <taxon>Insecta</taxon>
        <taxon>Pterygota</taxon>
        <taxon>Neoptera</taxon>
        <taxon>Endopterygota</taxon>
        <taxon>Diptera</taxon>
        <taxon>Nematocera</taxon>
        <taxon>Culicoidea</taxon>
        <taxon>Culicidae</taxon>
        <taxon>Anophelinae</taxon>
        <taxon>Anopheles</taxon>
    </lineage>
</organism>
<dbReference type="STRING" id="41427.A0A182IMF7"/>
<evidence type="ECO:0008006" key="2">
    <source>
        <dbReference type="Google" id="ProtNLM"/>
    </source>
</evidence>